<accession>A0A4R6MRN0</accession>
<feature type="domain" description="HTH cro/C1-type" evidence="1">
    <location>
        <begin position="11"/>
        <end position="64"/>
    </location>
</feature>
<dbReference type="InterPro" id="IPR001387">
    <property type="entry name" value="Cro/C1-type_HTH"/>
</dbReference>
<evidence type="ECO:0000313" key="2">
    <source>
        <dbReference type="EMBL" id="TDP04983.1"/>
    </source>
</evidence>
<dbReference type="GO" id="GO:0003677">
    <property type="term" value="F:DNA binding"/>
    <property type="evidence" value="ECO:0007669"/>
    <property type="project" value="InterPro"/>
</dbReference>
<dbReference type="AlphaFoldDB" id="A0A4R6MRN0"/>
<evidence type="ECO:0000313" key="3">
    <source>
        <dbReference type="Proteomes" id="UP000295357"/>
    </source>
</evidence>
<name>A0A4R6MRN0_9BURK</name>
<organism evidence="2 3">
    <name type="scientific">Roseateles asaccharophilus</name>
    <dbReference type="NCBI Taxonomy" id="582607"/>
    <lineage>
        <taxon>Bacteria</taxon>
        <taxon>Pseudomonadati</taxon>
        <taxon>Pseudomonadota</taxon>
        <taxon>Betaproteobacteria</taxon>
        <taxon>Burkholderiales</taxon>
        <taxon>Sphaerotilaceae</taxon>
        <taxon>Roseateles</taxon>
    </lineage>
</organism>
<dbReference type="SMART" id="SM00530">
    <property type="entry name" value="HTH_XRE"/>
    <property type="match status" value="1"/>
</dbReference>
<reference evidence="2 3" key="1">
    <citation type="submission" date="2019-03" db="EMBL/GenBank/DDBJ databases">
        <title>Genomic Encyclopedia of Type Strains, Phase IV (KMG-IV): sequencing the most valuable type-strain genomes for metagenomic binning, comparative biology and taxonomic classification.</title>
        <authorList>
            <person name="Goeker M."/>
        </authorList>
    </citation>
    <scope>NUCLEOTIDE SEQUENCE [LARGE SCALE GENOMIC DNA]</scope>
    <source>
        <strain evidence="2 3">DSM 25082</strain>
    </source>
</reference>
<gene>
    <name evidence="2" type="ORF">DFR39_11215</name>
</gene>
<dbReference type="InterPro" id="IPR010982">
    <property type="entry name" value="Lambda_DNA-bd_dom_sf"/>
</dbReference>
<dbReference type="RefSeq" id="WP_133605327.1">
    <property type="nucleotide sequence ID" value="NZ_JAUFPJ010000014.1"/>
</dbReference>
<dbReference type="PROSITE" id="PS50943">
    <property type="entry name" value="HTH_CROC1"/>
    <property type="match status" value="1"/>
</dbReference>
<dbReference type="SUPFAM" id="SSF47413">
    <property type="entry name" value="lambda repressor-like DNA-binding domains"/>
    <property type="match status" value="1"/>
</dbReference>
<dbReference type="EMBL" id="SNXE01000012">
    <property type="protein sequence ID" value="TDP04983.1"/>
    <property type="molecule type" value="Genomic_DNA"/>
</dbReference>
<proteinExistence type="predicted"/>
<dbReference type="Pfam" id="PF13443">
    <property type="entry name" value="HTH_26"/>
    <property type="match status" value="1"/>
</dbReference>
<protein>
    <submittedName>
        <fullName evidence="2">Xre family transcriptional regulator</fullName>
    </submittedName>
</protein>
<comment type="caution">
    <text evidence="2">The sequence shown here is derived from an EMBL/GenBank/DDBJ whole genome shotgun (WGS) entry which is preliminary data.</text>
</comment>
<dbReference type="OrthoDB" id="5298444at2"/>
<keyword evidence="3" id="KW-1185">Reference proteome</keyword>
<evidence type="ECO:0000259" key="1">
    <source>
        <dbReference type="PROSITE" id="PS50943"/>
    </source>
</evidence>
<dbReference type="Proteomes" id="UP000295357">
    <property type="component" value="Unassembled WGS sequence"/>
</dbReference>
<sequence>MSSPELLLRVLRSEMRAADLTYKALGARLGLSESSIKRMFSQGDMSLSRLAQVCEAIGVALEDVLRQAADAVPRADRLTLDQERALVADPQLLMVAVCCLGHWSYEQIVETYQISEAECVSCLARLDRLGLIELKPLNRYRLHVSRTFRWQPDGPVQQLMRQHVVPDYFAGRFDGSGETLLLVHGRLSEASAQVMEQRIQQLAAELARLHQEDQRRPPEQRDGYTLLLGLRSWEFAQFTAMRRPSPQEQA</sequence>